<reference evidence="3 4" key="1">
    <citation type="journal article" date="2023" name="Commun. Biol.">
        <title>Genome analysis of Parmales, the sister group of diatoms, reveals the evolutionary specialization of diatoms from phago-mixotrophs to photoautotrophs.</title>
        <authorList>
            <person name="Ban H."/>
            <person name="Sato S."/>
            <person name="Yoshikawa S."/>
            <person name="Yamada K."/>
            <person name="Nakamura Y."/>
            <person name="Ichinomiya M."/>
            <person name="Sato N."/>
            <person name="Blanc-Mathieu R."/>
            <person name="Endo H."/>
            <person name="Kuwata A."/>
            <person name="Ogata H."/>
        </authorList>
    </citation>
    <scope>NUCLEOTIDE SEQUENCE [LARGE SCALE GENOMIC DNA]</scope>
</reference>
<dbReference type="Proteomes" id="UP001165060">
    <property type="component" value="Unassembled WGS sequence"/>
</dbReference>
<feature type="compositionally biased region" description="Basic and acidic residues" evidence="1">
    <location>
        <begin position="337"/>
        <end position="347"/>
    </location>
</feature>
<dbReference type="InterPro" id="IPR001849">
    <property type="entry name" value="PH_domain"/>
</dbReference>
<dbReference type="Gene3D" id="2.30.29.30">
    <property type="entry name" value="Pleckstrin-homology domain (PH domain)/Phosphotyrosine-binding domain (PTB)"/>
    <property type="match status" value="1"/>
</dbReference>
<feature type="compositionally biased region" description="Basic and acidic residues" evidence="1">
    <location>
        <begin position="41"/>
        <end position="61"/>
    </location>
</feature>
<dbReference type="PROSITE" id="PS50003">
    <property type="entry name" value="PH_DOMAIN"/>
    <property type="match status" value="1"/>
</dbReference>
<evidence type="ECO:0000259" key="2">
    <source>
        <dbReference type="PROSITE" id="PS50003"/>
    </source>
</evidence>
<evidence type="ECO:0000313" key="3">
    <source>
        <dbReference type="EMBL" id="GMI32278.1"/>
    </source>
</evidence>
<feature type="region of interest" description="Disordered" evidence="1">
    <location>
        <begin position="325"/>
        <end position="347"/>
    </location>
</feature>
<evidence type="ECO:0000256" key="1">
    <source>
        <dbReference type="SAM" id="MobiDB-lite"/>
    </source>
</evidence>
<feature type="non-terminal residue" evidence="3">
    <location>
        <position position="1"/>
    </location>
</feature>
<organism evidence="3 4">
    <name type="scientific">Tetraparma gracilis</name>
    <dbReference type="NCBI Taxonomy" id="2962635"/>
    <lineage>
        <taxon>Eukaryota</taxon>
        <taxon>Sar</taxon>
        <taxon>Stramenopiles</taxon>
        <taxon>Ochrophyta</taxon>
        <taxon>Bolidophyceae</taxon>
        <taxon>Parmales</taxon>
        <taxon>Triparmaceae</taxon>
        <taxon>Tetraparma</taxon>
    </lineage>
</organism>
<dbReference type="CDD" id="cd00821">
    <property type="entry name" value="PH"/>
    <property type="match status" value="1"/>
</dbReference>
<feature type="domain" description="PH" evidence="2">
    <location>
        <begin position="192"/>
        <end position="322"/>
    </location>
</feature>
<accession>A0ABQ6MTX4</accession>
<dbReference type="SMART" id="SM00233">
    <property type="entry name" value="PH"/>
    <property type="match status" value="1"/>
</dbReference>
<keyword evidence="4" id="KW-1185">Reference proteome</keyword>
<comment type="caution">
    <text evidence="3">The sequence shown here is derived from an EMBL/GenBank/DDBJ whole genome shotgun (WGS) entry which is preliminary data.</text>
</comment>
<protein>
    <recommendedName>
        <fullName evidence="2">PH domain-containing protein</fullName>
    </recommendedName>
</protein>
<feature type="region of interest" description="Disordered" evidence="1">
    <location>
        <begin position="33"/>
        <end position="164"/>
    </location>
</feature>
<dbReference type="EMBL" id="BRYB01000542">
    <property type="protein sequence ID" value="GMI32278.1"/>
    <property type="molecule type" value="Genomic_DNA"/>
</dbReference>
<sequence length="347" mass="37822">YTNEEGGVVGVRDPEFGSELERAIYTYVDRLNSGQPLPRPAHFDRQDVTAEYKSREMKDDLWDSELNDPLGPSDIHLPLDEQISRFAMEVQKKPSGANPSPTKVRGHSGADSTGPPSPTSTGMVRRDSTTSFRRRSRSGDDDSDSDPDDERTRERQGRLMASVDSAAAAAAAGLSGRTVWTAPATAGGKQPKVLLQGWLNKKATGEGFFGRRNWAPRYGKLVMGTPPVAEGEAPGPKGKDVPMLLLYWFEASLSPSSFIVLDECIVVPVERKQSEGLLMVEEVHKHCLDVVHLPAKRVTRSFSAIDAAERDEWVSKINLLLNHGGGTESPKAAQKGGFEEGGRELGK</sequence>
<gene>
    <name evidence="3" type="ORF">TeGR_g11344</name>
</gene>
<dbReference type="InterPro" id="IPR011993">
    <property type="entry name" value="PH-like_dom_sf"/>
</dbReference>
<dbReference type="SUPFAM" id="SSF50729">
    <property type="entry name" value="PH domain-like"/>
    <property type="match status" value="1"/>
</dbReference>
<evidence type="ECO:0000313" key="4">
    <source>
        <dbReference type="Proteomes" id="UP001165060"/>
    </source>
</evidence>
<name>A0ABQ6MTX4_9STRA</name>
<proteinExistence type="predicted"/>